<organism evidence="2 3">
    <name type="scientific">Dendrothele bispora (strain CBS 962.96)</name>
    <dbReference type="NCBI Taxonomy" id="1314807"/>
    <lineage>
        <taxon>Eukaryota</taxon>
        <taxon>Fungi</taxon>
        <taxon>Dikarya</taxon>
        <taxon>Basidiomycota</taxon>
        <taxon>Agaricomycotina</taxon>
        <taxon>Agaricomycetes</taxon>
        <taxon>Agaricomycetidae</taxon>
        <taxon>Agaricales</taxon>
        <taxon>Agaricales incertae sedis</taxon>
        <taxon>Dendrothele</taxon>
    </lineage>
</organism>
<evidence type="ECO:0000313" key="3">
    <source>
        <dbReference type="Proteomes" id="UP000297245"/>
    </source>
</evidence>
<keyword evidence="1" id="KW-1133">Transmembrane helix</keyword>
<proteinExistence type="predicted"/>
<dbReference type="AlphaFoldDB" id="A0A4S8LMB9"/>
<evidence type="ECO:0000256" key="1">
    <source>
        <dbReference type="SAM" id="Phobius"/>
    </source>
</evidence>
<name>A0A4S8LMB9_DENBC</name>
<accession>A0A4S8LMB9</accession>
<feature type="transmembrane region" description="Helical" evidence="1">
    <location>
        <begin position="117"/>
        <end position="137"/>
    </location>
</feature>
<keyword evidence="1" id="KW-0472">Membrane</keyword>
<protein>
    <submittedName>
        <fullName evidence="2">Uncharacterized protein</fullName>
    </submittedName>
</protein>
<feature type="transmembrane region" description="Helical" evidence="1">
    <location>
        <begin position="144"/>
        <end position="165"/>
    </location>
</feature>
<feature type="transmembrane region" description="Helical" evidence="1">
    <location>
        <begin position="60"/>
        <end position="81"/>
    </location>
</feature>
<dbReference type="EMBL" id="ML179336">
    <property type="protein sequence ID" value="THU90409.1"/>
    <property type="molecule type" value="Genomic_DNA"/>
</dbReference>
<feature type="transmembrane region" description="Helical" evidence="1">
    <location>
        <begin position="258"/>
        <end position="279"/>
    </location>
</feature>
<keyword evidence="1" id="KW-0812">Transmembrane</keyword>
<sequence length="343" mass="38245">MPPTLDHAFAPAGESAQDLWIERSNFNGVVLANVAYGILFVIALRCFWGVYETYERTKTIQWWIGVYTAGMFAMATIALALQDKFNQMTFIDFRDFPGGPNAFTVIFYSTPVNAASFVIYTIMAWFADGLVLYRFFVIYDRKRYMLALPLLIWLGGIASGIALIISIVRSDDSFWAETSIKLGTAFWAISLGLNILLTSLIATRLLIARYHVRALMGVRYGNNYISIVSMLVESAALYSVWALAFLITFAQGSPVQNLLLPALGQVQGIAPLLILMRVLDGQAWSTTDPNGLREFTQKAPRTPRNAVAKRHHSGEVTLPGLQTLGPTRSLIVFKDTEIETMYK</sequence>
<reference evidence="2 3" key="1">
    <citation type="journal article" date="2019" name="Nat. Ecol. Evol.">
        <title>Megaphylogeny resolves global patterns of mushroom evolution.</title>
        <authorList>
            <person name="Varga T."/>
            <person name="Krizsan K."/>
            <person name="Foldi C."/>
            <person name="Dima B."/>
            <person name="Sanchez-Garcia M."/>
            <person name="Sanchez-Ramirez S."/>
            <person name="Szollosi G.J."/>
            <person name="Szarkandi J.G."/>
            <person name="Papp V."/>
            <person name="Albert L."/>
            <person name="Andreopoulos W."/>
            <person name="Angelini C."/>
            <person name="Antonin V."/>
            <person name="Barry K.W."/>
            <person name="Bougher N.L."/>
            <person name="Buchanan P."/>
            <person name="Buyck B."/>
            <person name="Bense V."/>
            <person name="Catcheside P."/>
            <person name="Chovatia M."/>
            <person name="Cooper J."/>
            <person name="Damon W."/>
            <person name="Desjardin D."/>
            <person name="Finy P."/>
            <person name="Geml J."/>
            <person name="Haridas S."/>
            <person name="Hughes K."/>
            <person name="Justo A."/>
            <person name="Karasinski D."/>
            <person name="Kautmanova I."/>
            <person name="Kiss B."/>
            <person name="Kocsube S."/>
            <person name="Kotiranta H."/>
            <person name="LaButti K.M."/>
            <person name="Lechner B.E."/>
            <person name="Liimatainen K."/>
            <person name="Lipzen A."/>
            <person name="Lukacs Z."/>
            <person name="Mihaltcheva S."/>
            <person name="Morgado L.N."/>
            <person name="Niskanen T."/>
            <person name="Noordeloos M.E."/>
            <person name="Ohm R.A."/>
            <person name="Ortiz-Santana B."/>
            <person name="Ovrebo C."/>
            <person name="Racz N."/>
            <person name="Riley R."/>
            <person name="Savchenko A."/>
            <person name="Shiryaev A."/>
            <person name="Soop K."/>
            <person name="Spirin V."/>
            <person name="Szebenyi C."/>
            <person name="Tomsovsky M."/>
            <person name="Tulloss R.E."/>
            <person name="Uehling J."/>
            <person name="Grigoriev I.V."/>
            <person name="Vagvolgyi C."/>
            <person name="Papp T."/>
            <person name="Martin F.M."/>
            <person name="Miettinen O."/>
            <person name="Hibbett D.S."/>
            <person name="Nagy L.G."/>
        </authorList>
    </citation>
    <scope>NUCLEOTIDE SEQUENCE [LARGE SCALE GENOMIC DNA]</scope>
    <source>
        <strain evidence="2 3">CBS 962.96</strain>
    </source>
</reference>
<dbReference type="Proteomes" id="UP000297245">
    <property type="component" value="Unassembled WGS sequence"/>
</dbReference>
<dbReference type="OrthoDB" id="2905268at2759"/>
<feature type="transmembrane region" description="Helical" evidence="1">
    <location>
        <begin position="227"/>
        <end position="252"/>
    </location>
</feature>
<feature type="transmembrane region" description="Helical" evidence="1">
    <location>
        <begin position="29"/>
        <end position="48"/>
    </location>
</feature>
<gene>
    <name evidence="2" type="ORF">K435DRAFT_864347</name>
</gene>
<feature type="transmembrane region" description="Helical" evidence="1">
    <location>
        <begin position="185"/>
        <end position="207"/>
    </location>
</feature>
<evidence type="ECO:0000313" key="2">
    <source>
        <dbReference type="EMBL" id="THU90409.1"/>
    </source>
</evidence>
<keyword evidence="3" id="KW-1185">Reference proteome</keyword>